<keyword evidence="4 6" id="KW-1133">Transmembrane helix</keyword>
<feature type="transmembrane region" description="Helical" evidence="6">
    <location>
        <begin position="203"/>
        <end position="224"/>
    </location>
</feature>
<comment type="caution">
    <text evidence="8">The sequence shown here is derived from an EMBL/GenBank/DDBJ whole genome shotgun (WGS) entry which is preliminary data.</text>
</comment>
<proteinExistence type="inferred from homology"/>
<evidence type="ECO:0000256" key="2">
    <source>
        <dbReference type="ARBA" id="ARBA00006143"/>
    </source>
</evidence>
<feature type="domain" description="Cytochrome C biogenesis protein transmembrane" evidence="7">
    <location>
        <begin position="5"/>
        <end position="219"/>
    </location>
</feature>
<evidence type="ECO:0000256" key="1">
    <source>
        <dbReference type="ARBA" id="ARBA00004141"/>
    </source>
</evidence>
<keyword evidence="3 6" id="KW-0812">Transmembrane</keyword>
<name>A0A7C4KJU5_9CHLR</name>
<dbReference type="PANTHER" id="PTHR31272">
    <property type="entry name" value="CYTOCHROME C-TYPE BIOGENESIS PROTEIN HI_1454-RELATED"/>
    <property type="match status" value="1"/>
</dbReference>
<evidence type="ECO:0000256" key="6">
    <source>
        <dbReference type="SAM" id="Phobius"/>
    </source>
</evidence>
<dbReference type="GO" id="GO:0017004">
    <property type="term" value="P:cytochrome complex assembly"/>
    <property type="evidence" value="ECO:0007669"/>
    <property type="project" value="InterPro"/>
</dbReference>
<organism evidence="8">
    <name type="scientific">Anaerolinea thermolimosa</name>
    <dbReference type="NCBI Taxonomy" id="229919"/>
    <lineage>
        <taxon>Bacteria</taxon>
        <taxon>Bacillati</taxon>
        <taxon>Chloroflexota</taxon>
        <taxon>Anaerolineae</taxon>
        <taxon>Anaerolineales</taxon>
        <taxon>Anaerolineaceae</taxon>
        <taxon>Anaerolinea</taxon>
    </lineage>
</organism>
<dbReference type="EMBL" id="DSYK01000767">
    <property type="protein sequence ID" value="HGS23196.1"/>
    <property type="molecule type" value="Genomic_DNA"/>
</dbReference>
<feature type="transmembrane region" description="Helical" evidence="6">
    <location>
        <begin position="52"/>
        <end position="80"/>
    </location>
</feature>
<dbReference type="AlphaFoldDB" id="A0A7C4KJU5"/>
<dbReference type="InterPro" id="IPR051790">
    <property type="entry name" value="Cytochrome_c-biogenesis_DsbD"/>
</dbReference>
<dbReference type="GO" id="GO:0016020">
    <property type="term" value="C:membrane"/>
    <property type="evidence" value="ECO:0007669"/>
    <property type="project" value="UniProtKB-SubCell"/>
</dbReference>
<keyword evidence="5 6" id="KW-0472">Membrane</keyword>
<dbReference type="PANTHER" id="PTHR31272:SF4">
    <property type="entry name" value="CYTOCHROME C-TYPE BIOGENESIS PROTEIN HI_1454-RELATED"/>
    <property type="match status" value="1"/>
</dbReference>
<reference evidence="8" key="1">
    <citation type="journal article" date="2020" name="mSystems">
        <title>Genome- and Community-Level Interaction Insights into Carbon Utilization and Element Cycling Functions of Hydrothermarchaeota in Hydrothermal Sediment.</title>
        <authorList>
            <person name="Zhou Z."/>
            <person name="Liu Y."/>
            <person name="Xu W."/>
            <person name="Pan J."/>
            <person name="Luo Z.H."/>
            <person name="Li M."/>
        </authorList>
    </citation>
    <scope>NUCLEOTIDE SEQUENCE [LARGE SCALE GENOMIC DNA]</scope>
    <source>
        <strain evidence="8">SpSt-573</strain>
    </source>
</reference>
<feature type="transmembrane region" description="Helical" evidence="6">
    <location>
        <begin position="131"/>
        <end position="157"/>
    </location>
</feature>
<sequence>MDISLGLAFLAGMASFLSPCVFSLVPVYVGYLSGRSLAAKMTDGGEKRLETFAHGVAFVVGFSLVFISLGVAVSFLGGILYDLRTWLAKIGGILVVIFGLHMTGIIRLSFLEYDLRPRTKEDRSRSYFSSALMGVFFSAGWSPCVGPVLGAILTLALNGGSVLKGVQLLSAYSAGLAIPFLIAALGIGWVTQILRRYGKVMHWIEVAMGVVLIIVGAMLFLGTFNTLGRFGFFIDLGL</sequence>
<protein>
    <submittedName>
        <fullName evidence="8">Cytochrome c biogenesis protein CcdA</fullName>
    </submittedName>
</protein>
<gene>
    <name evidence="8" type="ORF">ENT37_15185</name>
</gene>
<feature type="transmembrane region" description="Helical" evidence="6">
    <location>
        <begin position="169"/>
        <end position="191"/>
    </location>
</feature>
<feature type="transmembrane region" description="Helical" evidence="6">
    <location>
        <begin position="6"/>
        <end position="31"/>
    </location>
</feature>
<feature type="transmembrane region" description="Helical" evidence="6">
    <location>
        <begin position="86"/>
        <end position="110"/>
    </location>
</feature>
<accession>A0A7C4KJU5</accession>
<comment type="similarity">
    <text evidence="2">Belongs to the DsbD family.</text>
</comment>
<evidence type="ECO:0000256" key="5">
    <source>
        <dbReference type="ARBA" id="ARBA00023136"/>
    </source>
</evidence>
<dbReference type="InterPro" id="IPR003834">
    <property type="entry name" value="Cyt_c_assmbl_TM_dom"/>
</dbReference>
<evidence type="ECO:0000313" key="8">
    <source>
        <dbReference type="EMBL" id="HGS23196.1"/>
    </source>
</evidence>
<evidence type="ECO:0000259" key="7">
    <source>
        <dbReference type="Pfam" id="PF02683"/>
    </source>
</evidence>
<dbReference type="Pfam" id="PF02683">
    <property type="entry name" value="DsbD_TM"/>
    <property type="match status" value="1"/>
</dbReference>
<evidence type="ECO:0000256" key="4">
    <source>
        <dbReference type="ARBA" id="ARBA00022989"/>
    </source>
</evidence>
<comment type="subcellular location">
    <subcellularLocation>
        <location evidence="1">Membrane</location>
        <topology evidence="1">Multi-pass membrane protein</topology>
    </subcellularLocation>
</comment>
<evidence type="ECO:0000256" key="3">
    <source>
        <dbReference type="ARBA" id="ARBA00022692"/>
    </source>
</evidence>